<proteinExistence type="predicted"/>
<keyword evidence="3" id="KW-1185">Reference proteome</keyword>
<name>A0ABS1VAQ9_9PROT</name>
<dbReference type="EMBL" id="JAEUXJ010000013">
    <property type="protein sequence ID" value="MBL6458226.1"/>
    <property type="molecule type" value="Genomic_DNA"/>
</dbReference>
<evidence type="ECO:0000256" key="1">
    <source>
        <dbReference type="SAM" id="SignalP"/>
    </source>
</evidence>
<feature type="signal peptide" evidence="1">
    <location>
        <begin position="1"/>
        <end position="21"/>
    </location>
</feature>
<organism evidence="2 3">
    <name type="scientific">Belnapia mucosa</name>
    <dbReference type="NCBI Taxonomy" id="2804532"/>
    <lineage>
        <taxon>Bacteria</taxon>
        <taxon>Pseudomonadati</taxon>
        <taxon>Pseudomonadota</taxon>
        <taxon>Alphaproteobacteria</taxon>
        <taxon>Acetobacterales</taxon>
        <taxon>Roseomonadaceae</taxon>
        <taxon>Belnapia</taxon>
    </lineage>
</organism>
<keyword evidence="1" id="KW-0732">Signal</keyword>
<sequence length="118" mass="11423">MKHIAFASVIAVTLAAGAAQAQAPVDGTGHTATGGSLVGGGGATIEGGGDNMTISYSTYGAGSGGGMPSQPPLFARFAGSLGDGPAVEYLTMAPANPSREAWLVGGGDNAALVYAQPR</sequence>
<accession>A0ABS1VAQ9</accession>
<gene>
    <name evidence="2" type="ORF">JMJ55_23085</name>
</gene>
<dbReference type="RefSeq" id="WP_202827974.1">
    <property type="nucleotide sequence ID" value="NZ_JAEUXJ010000013.1"/>
</dbReference>
<reference evidence="2 3" key="1">
    <citation type="submission" date="2021-01" db="EMBL/GenBank/DDBJ databases">
        <title>Belnapia mucosa sp. nov. and Belnapia arida sp. nov., isolated from the Tabernas Desert (Almeria, Spain).</title>
        <authorList>
            <person name="Molina-Menor E."/>
            <person name="Vidal-Verdu A."/>
            <person name="Calonge A."/>
            <person name="Satari L."/>
            <person name="Pereto Magraner J."/>
            <person name="Porcar Miralles M."/>
        </authorList>
    </citation>
    <scope>NUCLEOTIDE SEQUENCE [LARGE SCALE GENOMIC DNA]</scope>
    <source>
        <strain evidence="2 3">T6</strain>
    </source>
</reference>
<dbReference type="Proteomes" id="UP000606490">
    <property type="component" value="Unassembled WGS sequence"/>
</dbReference>
<feature type="chain" id="PRO_5046659088" evidence="1">
    <location>
        <begin position="22"/>
        <end position="118"/>
    </location>
</feature>
<evidence type="ECO:0000313" key="3">
    <source>
        <dbReference type="Proteomes" id="UP000606490"/>
    </source>
</evidence>
<protein>
    <submittedName>
        <fullName evidence="2">Uncharacterized protein</fullName>
    </submittedName>
</protein>
<evidence type="ECO:0000313" key="2">
    <source>
        <dbReference type="EMBL" id="MBL6458226.1"/>
    </source>
</evidence>
<comment type="caution">
    <text evidence="2">The sequence shown here is derived from an EMBL/GenBank/DDBJ whole genome shotgun (WGS) entry which is preliminary data.</text>
</comment>